<evidence type="ECO:0000313" key="3">
    <source>
        <dbReference type="Proteomes" id="UP000260351"/>
    </source>
</evidence>
<name>A0A3E1KAM8_9GAMM</name>
<evidence type="ECO:0000256" key="1">
    <source>
        <dbReference type="SAM" id="Phobius"/>
    </source>
</evidence>
<sequence>MPATSARPGADWPVGPARGAALVVSGLSLLACLAAFANGSPFFIRLFLACLVAVVGGFAVLRLLRPTVSGLTVTGRRVRLDRPGRQPRTGEVVGLPFVSPLYVGFRWRPDTTRLPRAVGLFREQMSESDFRRLCAELRQGDEP</sequence>
<dbReference type="AlphaFoldDB" id="A0A3E1KAM8"/>
<dbReference type="OrthoDB" id="9980516at2"/>
<comment type="caution">
    <text evidence="2">The sequence shown here is derived from an EMBL/GenBank/DDBJ whole genome shotgun (WGS) entry which is preliminary data.</text>
</comment>
<accession>A0A3E1KAM8</accession>
<feature type="transmembrane region" description="Helical" evidence="1">
    <location>
        <begin position="20"/>
        <end position="37"/>
    </location>
</feature>
<organism evidence="2 3">
    <name type="scientific">Wenzhouxiangella sediminis</name>
    <dbReference type="NCBI Taxonomy" id="1792836"/>
    <lineage>
        <taxon>Bacteria</taxon>
        <taxon>Pseudomonadati</taxon>
        <taxon>Pseudomonadota</taxon>
        <taxon>Gammaproteobacteria</taxon>
        <taxon>Chromatiales</taxon>
        <taxon>Wenzhouxiangellaceae</taxon>
        <taxon>Wenzhouxiangella</taxon>
    </lineage>
</organism>
<dbReference type="PROSITE" id="PS51257">
    <property type="entry name" value="PROKAR_LIPOPROTEIN"/>
    <property type="match status" value="1"/>
</dbReference>
<dbReference type="Proteomes" id="UP000260351">
    <property type="component" value="Unassembled WGS sequence"/>
</dbReference>
<gene>
    <name evidence="2" type="ORF">DZC52_03935</name>
</gene>
<keyword evidence="1" id="KW-0812">Transmembrane</keyword>
<dbReference type="EMBL" id="QUZK01000018">
    <property type="protein sequence ID" value="RFF31518.1"/>
    <property type="molecule type" value="Genomic_DNA"/>
</dbReference>
<keyword evidence="3" id="KW-1185">Reference proteome</keyword>
<protein>
    <submittedName>
        <fullName evidence="2">Uncharacterized protein</fullName>
    </submittedName>
</protein>
<reference evidence="2 3" key="1">
    <citation type="submission" date="2018-08" db="EMBL/GenBank/DDBJ databases">
        <title>Wenzhouxiangella salilacus sp. nov., a novel bacterium isolated from a saline lake in Xinjiang Province, China.</title>
        <authorList>
            <person name="Han S."/>
        </authorList>
    </citation>
    <scope>NUCLEOTIDE SEQUENCE [LARGE SCALE GENOMIC DNA]</scope>
    <source>
        <strain evidence="2 3">XDB06</strain>
    </source>
</reference>
<evidence type="ECO:0000313" key="2">
    <source>
        <dbReference type="EMBL" id="RFF31518.1"/>
    </source>
</evidence>
<keyword evidence="1" id="KW-1133">Transmembrane helix</keyword>
<proteinExistence type="predicted"/>
<keyword evidence="1" id="KW-0472">Membrane</keyword>
<feature type="transmembrane region" description="Helical" evidence="1">
    <location>
        <begin position="43"/>
        <end position="64"/>
    </location>
</feature>